<evidence type="ECO:0000256" key="3">
    <source>
        <dbReference type="ARBA" id="ARBA00022448"/>
    </source>
</evidence>
<keyword evidence="4 7" id="KW-0812">Transmembrane</keyword>
<reference evidence="10" key="1">
    <citation type="submission" date="2020-10" db="EMBL/GenBank/DDBJ databases">
        <authorList>
            <person name="Gilroy R."/>
        </authorList>
    </citation>
    <scope>NUCLEOTIDE SEQUENCE</scope>
    <source>
        <strain evidence="10">6919</strain>
    </source>
</reference>
<evidence type="ECO:0000256" key="1">
    <source>
        <dbReference type="ARBA" id="ARBA00004141"/>
    </source>
</evidence>
<dbReference type="InterPro" id="IPR027470">
    <property type="entry name" value="Cation_efflux_CTD"/>
</dbReference>
<dbReference type="FunFam" id="1.20.1510.10:FF:000006">
    <property type="entry name" value="Divalent cation efflux transporter"/>
    <property type="match status" value="1"/>
</dbReference>
<organism evidence="10 11">
    <name type="scientific">Candidatus Limisoma faecipullorum</name>
    <dbReference type="NCBI Taxonomy" id="2840854"/>
    <lineage>
        <taxon>Bacteria</taxon>
        <taxon>Pseudomonadati</taxon>
        <taxon>Bacteroidota</taxon>
        <taxon>Bacteroidia</taxon>
        <taxon>Bacteroidales</taxon>
        <taxon>Candidatus Limisoma</taxon>
    </lineage>
</organism>
<gene>
    <name evidence="10" type="ORF">IAB88_03065</name>
</gene>
<comment type="caution">
    <text evidence="10">The sequence shown here is derived from an EMBL/GenBank/DDBJ whole genome shotgun (WGS) entry which is preliminary data.</text>
</comment>
<dbReference type="NCBIfam" id="TIGR01297">
    <property type="entry name" value="CDF"/>
    <property type="match status" value="1"/>
</dbReference>
<evidence type="ECO:0000259" key="9">
    <source>
        <dbReference type="Pfam" id="PF16916"/>
    </source>
</evidence>
<feature type="transmembrane region" description="Helical" evidence="7">
    <location>
        <begin position="175"/>
        <end position="195"/>
    </location>
</feature>
<dbReference type="InterPro" id="IPR036837">
    <property type="entry name" value="Cation_efflux_CTD_sf"/>
</dbReference>
<evidence type="ECO:0000256" key="5">
    <source>
        <dbReference type="ARBA" id="ARBA00022989"/>
    </source>
</evidence>
<feature type="transmembrane region" description="Helical" evidence="7">
    <location>
        <begin position="131"/>
        <end position="149"/>
    </location>
</feature>
<comment type="similarity">
    <text evidence="2">Belongs to the cation diffusion facilitator (CDF) transporter (TC 2.A.4) family.</text>
</comment>
<feature type="transmembrane region" description="Helical" evidence="7">
    <location>
        <begin position="94"/>
        <end position="119"/>
    </location>
</feature>
<feature type="transmembrane region" description="Helical" evidence="7">
    <location>
        <begin position="52"/>
        <end position="73"/>
    </location>
</feature>
<evidence type="ECO:0000256" key="2">
    <source>
        <dbReference type="ARBA" id="ARBA00008114"/>
    </source>
</evidence>
<dbReference type="PANTHER" id="PTHR43840">
    <property type="entry name" value="MITOCHONDRIAL METAL TRANSPORTER 1-RELATED"/>
    <property type="match status" value="1"/>
</dbReference>
<feature type="domain" description="Cation efflux protein transmembrane" evidence="8">
    <location>
        <begin position="27"/>
        <end position="226"/>
    </location>
</feature>
<dbReference type="GO" id="GO:0008324">
    <property type="term" value="F:monoatomic cation transmembrane transporter activity"/>
    <property type="evidence" value="ECO:0007669"/>
    <property type="project" value="InterPro"/>
</dbReference>
<dbReference type="PANTHER" id="PTHR43840:SF15">
    <property type="entry name" value="MITOCHONDRIAL METAL TRANSPORTER 1-RELATED"/>
    <property type="match status" value="1"/>
</dbReference>
<proteinExistence type="inferred from homology"/>
<feature type="domain" description="Cation efflux protein cytoplasmic" evidence="9">
    <location>
        <begin position="231"/>
        <end position="308"/>
    </location>
</feature>
<evidence type="ECO:0000259" key="8">
    <source>
        <dbReference type="Pfam" id="PF01545"/>
    </source>
</evidence>
<dbReference type="InterPro" id="IPR058533">
    <property type="entry name" value="Cation_efflux_TM"/>
</dbReference>
<feature type="transmembrane region" description="Helical" evidence="7">
    <location>
        <begin position="201"/>
        <end position="219"/>
    </location>
</feature>
<dbReference type="AlphaFoldDB" id="A0A9D9NJR1"/>
<dbReference type="InterPro" id="IPR002524">
    <property type="entry name" value="Cation_efflux"/>
</dbReference>
<evidence type="ECO:0000313" key="11">
    <source>
        <dbReference type="Proteomes" id="UP000823598"/>
    </source>
</evidence>
<dbReference type="Gene3D" id="1.20.1510.10">
    <property type="entry name" value="Cation efflux protein transmembrane domain"/>
    <property type="match status" value="1"/>
</dbReference>
<keyword evidence="5 7" id="KW-1133">Transmembrane helix</keyword>
<dbReference type="InterPro" id="IPR050291">
    <property type="entry name" value="CDF_Transporter"/>
</dbReference>
<dbReference type="GO" id="GO:0016020">
    <property type="term" value="C:membrane"/>
    <property type="evidence" value="ECO:0007669"/>
    <property type="project" value="UniProtKB-SubCell"/>
</dbReference>
<dbReference type="InterPro" id="IPR027469">
    <property type="entry name" value="Cation_efflux_TMD_sf"/>
</dbReference>
<reference evidence="10" key="2">
    <citation type="journal article" date="2021" name="PeerJ">
        <title>Extensive microbial diversity within the chicken gut microbiome revealed by metagenomics and culture.</title>
        <authorList>
            <person name="Gilroy R."/>
            <person name="Ravi A."/>
            <person name="Getino M."/>
            <person name="Pursley I."/>
            <person name="Horton D.L."/>
            <person name="Alikhan N.F."/>
            <person name="Baker D."/>
            <person name="Gharbi K."/>
            <person name="Hall N."/>
            <person name="Watson M."/>
            <person name="Adriaenssens E.M."/>
            <person name="Foster-Nyarko E."/>
            <person name="Jarju S."/>
            <person name="Secka A."/>
            <person name="Antonio M."/>
            <person name="Oren A."/>
            <person name="Chaudhuri R.R."/>
            <person name="La Ragione R."/>
            <person name="Hildebrand F."/>
            <person name="Pallen M.J."/>
        </authorList>
    </citation>
    <scope>NUCLEOTIDE SEQUENCE</scope>
    <source>
        <strain evidence="10">6919</strain>
    </source>
</reference>
<keyword evidence="3" id="KW-0813">Transport</keyword>
<name>A0A9D9NJR1_9BACT</name>
<dbReference type="Pfam" id="PF01545">
    <property type="entry name" value="Cation_efflux"/>
    <property type="match status" value="1"/>
</dbReference>
<protein>
    <submittedName>
        <fullName evidence="10">Cation transporter</fullName>
    </submittedName>
</protein>
<dbReference type="EMBL" id="JADIMC010000035">
    <property type="protein sequence ID" value="MBO8475955.1"/>
    <property type="molecule type" value="Genomic_DNA"/>
</dbReference>
<evidence type="ECO:0000313" key="10">
    <source>
        <dbReference type="EMBL" id="MBO8475955.1"/>
    </source>
</evidence>
<keyword evidence="6 7" id="KW-0472">Membrane</keyword>
<comment type="subcellular location">
    <subcellularLocation>
        <location evidence="1">Membrane</location>
        <topology evidence="1">Multi-pass membrane protein</topology>
    </subcellularLocation>
</comment>
<accession>A0A9D9NJR1</accession>
<evidence type="ECO:0000256" key="7">
    <source>
        <dbReference type="SAM" id="Phobius"/>
    </source>
</evidence>
<evidence type="ECO:0000256" key="4">
    <source>
        <dbReference type="ARBA" id="ARBA00022692"/>
    </source>
</evidence>
<sequence length="310" mass="33597">MKSKNAVLVEADEEAQQRAARAKKVTWVGFVVNAVLSLAKVIAGIVGHSGAMIADGVHSISDFITDIIVLVFIGVSSRGENESFRYGHGKFETFATMLISFALMVVAVGLFVSSASSIWDAVNGKVLPEPGMIAFVMAIVSIATKEWLFQYTRIAGEQINSTALVANAWHHRSDAFSSIAVLVGIGCAMFLGEGWRILDPVAALIVSVFIFMVGWRLAAPSVKELLEVSLPDAVNAEIGEVIHGVDGVRAFHHLRTRKNGNIYIMDFHIKVDPSLTIVEAHDIANNVELALKEKYGRSAIVNIHIEPYKG</sequence>
<dbReference type="SUPFAM" id="SSF160240">
    <property type="entry name" value="Cation efflux protein cytoplasmic domain-like"/>
    <property type="match status" value="1"/>
</dbReference>
<dbReference type="SUPFAM" id="SSF161111">
    <property type="entry name" value="Cation efflux protein transmembrane domain-like"/>
    <property type="match status" value="1"/>
</dbReference>
<dbReference type="Gene3D" id="3.30.70.1350">
    <property type="entry name" value="Cation efflux protein, cytoplasmic domain"/>
    <property type="match status" value="1"/>
</dbReference>
<dbReference type="Pfam" id="PF16916">
    <property type="entry name" value="ZT_dimer"/>
    <property type="match status" value="1"/>
</dbReference>
<evidence type="ECO:0000256" key="6">
    <source>
        <dbReference type="ARBA" id="ARBA00023136"/>
    </source>
</evidence>
<dbReference type="Proteomes" id="UP000823598">
    <property type="component" value="Unassembled WGS sequence"/>
</dbReference>
<feature type="transmembrane region" description="Helical" evidence="7">
    <location>
        <begin position="25"/>
        <end position="46"/>
    </location>
</feature>